<dbReference type="KEGG" id="cfj:CFIO01_00736"/>
<feature type="region of interest" description="Disordered" evidence="1">
    <location>
        <begin position="271"/>
        <end position="302"/>
    </location>
</feature>
<dbReference type="PANTHER" id="PTHR33657">
    <property type="entry name" value="DOMAIN PROTEIN, PUTATIVE (AFU_ORTHOLOGUE AFUA_5G00600)-RELATED"/>
    <property type="match status" value="1"/>
</dbReference>
<keyword evidence="4" id="KW-1185">Reference proteome</keyword>
<gene>
    <name evidence="3" type="ORF">CFIO01_00736</name>
</gene>
<dbReference type="OrthoDB" id="4848105at2759"/>
<dbReference type="InterPro" id="IPR008701">
    <property type="entry name" value="NPP1"/>
</dbReference>
<feature type="signal peptide" evidence="2">
    <location>
        <begin position="1"/>
        <end position="21"/>
    </location>
</feature>
<dbReference type="Proteomes" id="UP000020467">
    <property type="component" value="Unassembled WGS sequence"/>
</dbReference>
<feature type="chain" id="PRO_5001456863" evidence="2">
    <location>
        <begin position="22"/>
        <end position="302"/>
    </location>
</feature>
<dbReference type="eggNOG" id="ENOG502S1MP">
    <property type="taxonomic scope" value="Eukaryota"/>
</dbReference>
<comment type="caution">
    <text evidence="3">The sequence shown here is derived from an EMBL/GenBank/DDBJ whole genome shotgun (WGS) entry which is preliminary data.</text>
</comment>
<feature type="compositionally biased region" description="Low complexity" evidence="1">
    <location>
        <begin position="286"/>
        <end position="295"/>
    </location>
</feature>
<evidence type="ECO:0000256" key="2">
    <source>
        <dbReference type="SAM" id="SignalP"/>
    </source>
</evidence>
<dbReference type="PANTHER" id="PTHR33657:SF6">
    <property type="entry name" value="SECRETED PROTEIN"/>
    <property type="match status" value="1"/>
</dbReference>
<proteinExistence type="predicted"/>
<dbReference type="EMBL" id="JARH01000224">
    <property type="protein sequence ID" value="EXF83594.1"/>
    <property type="molecule type" value="Genomic_DNA"/>
</dbReference>
<dbReference type="AlphaFoldDB" id="A0A010RZA9"/>
<sequence>MLLKSLSPLLGYLAVSQTVSASLLPRGGDDSGGHPWINHDAVVPFTQKASVVGGSLELRFNPFLFVSGGCDPYPAVDAQGNLGAGLRPTGGGRSGCGNGGSAQVYVRRGESQGRKAIIYSYYMPKVRWAEGKNNGHRHYWASVVVWVNRFGCDDSDITSIWPVGISYTTDHLNWGSASAGEVSFRSSDVGIDMATHPKIQIHDEAIAPFTGADGDELFERTLISWDSLPALAKQALTDVKYEKTQVPFTDDHFQAQIDAAYRDGFYAGVKKEPDCPSNDVPPADDPPVTTTAVAAEPTGLDR</sequence>
<evidence type="ECO:0000256" key="1">
    <source>
        <dbReference type="SAM" id="MobiDB-lite"/>
    </source>
</evidence>
<name>A0A010RZA9_9PEZI</name>
<evidence type="ECO:0000313" key="3">
    <source>
        <dbReference type="EMBL" id="EXF83594.1"/>
    </source>
</evidence>
<organism evidence="3 4">
    <name type="scientific">Colletotrichum fioriniae PJ7</name>
    <dbReference type="NCBI Taxonomy" id="1445577"/>
    <lineage>
        <taxon>Eukaryota</taxon>
        <taxon>Fungi</taxon>
        <taxon>Dikarya</taxon>
        <taxon>Ascomycota</taxon>
        <taxon>Pezizomycotina</taxon>
        <taxon>Sordariomycetes</taxon>
        <taxon>Hypocreomycetidae</taxon>
        <taxon>Glomerellales</taxon>
        <taxon>Glomerellaceae</taxon>
        <taxon>Colletotrichum</taxon>
        <taxon>Colletotrichum acutatum species complex</taxon>
    </lineage>
</organism>
<dbReference type="STRING" id="1445577.A0A010RZA9"/>
<keyword evidence="2" id="KW-0732">Signal</keyword>
<protein>
    <submittedName>
        <fullName evidence="3">NPP1 domain-containing protein</fullName>
    </submittedName>
</protein>
<dbReference type="HOGENOM" id="CLU_062263_3_0_1"/>
<evidence type="ECO:0000313" key="4">
    <source>
        <dbReference type="Proteomes" id="UP000020467"/>
    </source>
</evidence>
<dbReference type="Pfam" id="PF05630">
    <property type="entry name" value="NPP1"/>
    <property type="match status" value="1"/>
</dbReference>
<reference evidence="3 4" key="1">
    <citation type="submission" date="2014-02" db="EMBL/GenBank/DDBJ databases">
        <title>The genome sequence of Colletotrichum fioriniae PJ7.</title>
        <authorList>
            <person name="Baroncelli R."/>
            <person name="Thon M.R."/>
        </authorList>
    </citation>
    <scope>NUCLEOTIDE SEQUENCE [LARGE SCALE GENOMIC DNA]</scope>
    <source>
        <strain evidence="3 4">PJ7</strain>
    </source>
</reference>
<accession>A0A010RZA9</accession>